<keyword evidence="10" id="KW-0521">NADP</keyword>
<keyword evidence="4" id="KW-0800">Toxin</keyword>
<dbReference type="GO" id="GO:0106274">
    <property type="term" value="F:NAD+-protein-arginine ADP-ribosyltransferase activity"/>
    <property type="evidence" value="ECO:0007669"/>
    <property type="project" value="UniProtKB-EC"/>
</dbReference>
<keyword evidence="3" id="KW-0964">Secreted</keyword>
<name>A0A819RPK9_9BILA</name>
<keyword evidence="10" id="KW-0520">NAD</keyword>
<evidence type="ECO:0000256" key="3">
    <source>
        <dbReference type="ARBA" id="ARBA00022525"/>
    </source>
</evidence>
<dbReference type="Gene3D" id="3.90.176.10">
    <property type="entry name" value="Toxin ADP-ribosyltransferase, Chain A, domain 1"/>
    <property type="match status" value="1"/>
</dbReference>
<evidence type="ECO:0000256" key="6">
    <source>
        <dbReference type="ARBA" id="ARBA00022679"/>
    </source>
</evidence>
<evidence type="ECO:0000256" key="9">
    <source>
        <dbReference type="ARBA" id="ARBA00047597"/>
    </source>
</evidence>
<comment type="similarity">
    <text evidence="2 10">Belongs to the Arg-specific ADP-ribosyltransferase family.</text>
</comment>
<dbReference type="SUPFAM" id="SSF56399">
    <property type="entry name" value="ADP-ribosylation"/>
    <property type="match status" value="1"/>
</dbReference>
<dbReference type="GO" id="GO:0005576">
    <property type="term" value="C:extracellular region"/>
    <property type="evidence" value="ECO:0007669"/>
    <property type="project" value="UniProtKB-SubCell"/>
</dbReference>
<dbReference type="EMBL" id="CAJOBB010003607">
    <property type="protein sequence ID" value="CAF4049627.1"/>
    <property type="molecule type" value="Genomic_DNA"/>
</dbReference>
<comment type="caution">
    <text evidence="12">The sequence shown here is derived from an EMBL/GenBank/DDBJ whole genome shotgun (WGS) entry which is preliminary data.</text>
</comment>
<dbReference type="InterPro" id="IPR050999">
    <property type="entry name" value="ADP-ribosyltransferase_ARG"/>
</dbReference>
<dbReference type="PANTHER" id="PTHR10339">
    <property type="entry name" value="ADP-RIBOSYLTRANSFERASE"/>
    <property type="match status" value="1"/>
</dbReference>
<comment type="subcellular location">
    <subcellularLocation>
        <location evidence="1">Secreted</location>
    </subcellularLocation>
</comment>
<dbReference type="PROSITE" id="PS51996">
    <property type="entry name" value="TR_MART"/>
    <property type="match status" value="1"/>
</dbReference>
<protein>
    <recommendedName>
        <fullName evidence="10">NAD(P)(+)--arginine ADP-ribosyltransferase</fullName>
        <ecNumber evidence="10">2.4.2.31</ecNumber>
    </recommendedName>
    <alternativeName>
        <fullName evidence="10">Mono(ADP-ribosyl)transferase</fullName>
    </alternativeName>
</protein>
<evidence type="ECO:0000256" key="1">
    <source>
        <dbReference type="ARBA" id="ARBA00004613"/>
    </source>
</evidence>
<organism evidence="12 13">
    <name type="scientific">Adineta steineri</name>
    <dbReference type="NCBI Taxonomy" id="433720"/>
    <lineage>
        <taxon>Eukaryota</taxon>
        <taxon>Metazoa</taxon>
        <taxon>Spiralia</taxon>
        <taxon>Gnathifera</taxon>
        <taxon>Rotifera</taxon>
        <taxon>Eurotatoria</taxon>
        <taxon>Bdelloidea</taxon>
        <taxon>Adinetida</taxon>
        <taxon>Adinetidae</taxon>
        <taxon>Adineta</taxon>
    </lineage>
</organism>
<reference evidence="12" key="1">
    <citation type="submission" date="2021-02" db="EMBL/GenBank/DDBJ databases">
        <authorList>
            <person name="Nowell W R."/>
        </authorList>
    </citation>
    <scope>NUCLEOTIDE SEQUENCE</scope>
</reference>
<keyword evidence="8" id="KW-0843">Virulence</keyword>
<evidence type="ECO:0000313" key="13">
    <source>
        <dbReference type="Proteomes" id="UP000663868"/>
    </source>
</evidence>
<evidence type="ECO:0000256" key="4">
    <source>
        <dbReference type="ARBA" id="ARBA00022656"/>
    </source>
</evidence>
<evidence type="ECO:0000256" key="2">
    <source>
        <dbReference type="ARBA" id="ARBA00009558"/>
    </source>
</evidence>
<proteinExistence type="inferred from homology"/>
<accession>A0A819RPK9</accession>
<gene>
    <name evidence="11" type="ORF">IZO911_LOCUS42451</name>
    <name evidence="12" type="ORF">KXQ929_LOCUS31445</name>
</gene>
<evidence type="ECO:0000313" key="12">
    <source>
        <dbReference type="EMBL" id="CAF4049627.1"/>
    </source>
</evidence>
<dbReference type="PANTHER" id="PTHR10339:SF25">
    <property type="entry name" value="SECRETED EXOENZYME S"/>
    <property type="match status" value="1"/>
</dbReference>
<dbReference type="EC" id="2.4.2.31" evidence="10"/>
<evidence type="ECO:0000256" key="5">
    <source>
        <dbReference type="ARBA" id="ARBA00022676"/>
    </source>
</evidence>
<keyword evidence="6 10" id="KW-0808">Transferase</keyword>
<evidence type="ECO:0000256" key="8">
    <source>
        <dbReference type="ARBA" id="ARBA00023026"/>
    </source>
</evidence>
<keyword evidence="5 10" id="KW-0328">Glycosyltransferase</keyword>
<dbReference type="GO" id="GO:0003950">
    <property type="term" value="F:NAD+ poly-ADP-ribosyltransferase activity"/>
    <property type="evidence" value="ECO:0007669"/>
    <property type="project" value="TreeGrafter"/>
</dbReference>
<dbReference type="InterPro" id="IPR000768">
    <property type="entry name" value="ART"/>
</dbReference>
<comment type="catalytic activity">
    <reaction evidence="9 10">
        <text>L-arginyl-[protein] + NAD(+) = N(omega)-(ADP-D-ribosyl)-L-arginyl-[protein] + nicotinamide + H(+)</text>
        <dbReference type="Rhea" id="RHEA:19149"/>
        <dbReference type="Rhea" id="RHEA-COMP:10532"/>
        <dbReference type="Rhea" id="RHEA-COMP:15087"/>
        <dbReference type="ChEBI" id="CHEBI:15378"/>
        <dbReference type="ChEBI" id="CHEBI:17154"/>
        <dbReference type="ChEBI" id="CHEBI:29965"/>
        <dbReference type="ChEBI" id="CHEBI:57540"/>
        <dbReference type="ChEBI" id="CHEBI:142554"/>
        <dbReference type="EC" id="2.4.2.31"/>
    </reaction>
</comment>
<evidence type="ECO:0000256" key="10">
    <source>
        <dbReference type="RuleBase" id="RU361228"/>
    </source>
</evidence>
<dbReference type="Proteomes" id="UP000663860">
    <property type="component" value="Unassembled WGS sequence"/>
</dbReference>
<sequence>MNPADKLTQDESASIHLYTMEWEEHDNSLYMKLNQTLRSVDRSKLIPWFKYLKFFLTAFFKLPPSKDTLVWRGAREDLSALYPKGREFAWWAFSSCSTSIDVLESPNYLGKSGTRTIFSIQTNSGKLICAHSYFDNEDEILLPPGIYLKVVDSLNPADGLHIIHLQEIEPPHKMLADPFDLSDLEQASAPTKPPSYMVNPEKEEEYTSSTSVISEPSVQPPLKKKKLTIEAPEKQPPYSDWKLRCNGRASTRCGGCCDWYWGLDGNRKVYKKRDDARCFYHYIGRGHFGYGNIHICSRIYAFDGDLPLCTCNDNYFQGEKHYYLDKR</sequence>
<dbReference type="GO" id="GO:0016779">
    <property type="term" value="F:nucleotidyltransferase activity"/>
    <property type="evidence" value="ECO:0007669"/>
    <property type="project" value="UniProtKB-KW"/>
</dbReference>
<dbReference type="GO" id="GO:0090729">
    <property type="term" value="F:toxin activity"/>
    <property type="evidence" value="ECO:0007669"/>
    <property type="project" value="UniProtKB-KW"/>
</dbReference>
<dbReference type="Pfam" id="PF01129">
    <property type="entry name" value="ART"/>
    <property type="match status" value="1"/>
</dbReference>
<dbReference type="AlphaFoldDB" id="A0A819RPK9"/>
<evidence type="ECO:0000256" key="7">
    <source>
        <dbReference type="ARBA" id="ARBA00022695"/>
    </source>
</evidence>
<dbReference type="EMBL" id="CAJNOE010001821">
    <property type="protein sequence ID" value="CAF1452521.1"/>
    <property type="molecule type" value="Genomic_DNA"/>
</dbReference>
<evidence type="ECO:0000313" key="11">
    <source>
        <dbReference type="EMBL" id="CAF1452521.1"/>
    </source>
</evidence>
<dbReference type="Proteomes" id="UP000663868">
    <property type="component" value="Unassembled WGS sequence"/>
</dbReference>
<keyword evidence="7" id="KW-0548">Nucleotidyltransferase</keyword>